<dbReference type="PANTHER" id="PTHR33623">
    <property type="entry name" value="OS04G0572500 PROTEIN"/>
    <property type="match status" value="1"/>
</dbReference>
<gene>
    <name evidence="2" type="ORF">FCM35_KLT15523</name>
</gene>
<dbReference type="PANTHER" id="PTHR33623:SF4">
    <property type="entry name" value="DUF4378 DOMAIN-CONTAINING PROTEIN"/>
    <property type="match status" value="1"/>
</dbReference>
<evidence type="ECO:0000256" key="1">
    <source>
        <dbReference type="SAM" id="MobiDB-lite"/>
    </source>
</evidence>
<dbReference type="AlphaFoldDB" id="A0A833REJ2"/>
<dbReference type="OrthoDB" id="668456at2759"/>
<feature type="region of interest" description="Disordered" evidence="1">
    <location>
        <begin position="245"/>
        <end position="266"/>
    </location>
</feature>
<organism evidence="2 3">
    <name type="scientific">Carex littledalei</name>
    <dbReference type="NCBI Taxonomy" id="544730"/>
    <lineage>
        <taxon>Eukaryota</taxon>
        <taxon>Viridiplantae</taxon>
        <taxon>Streptophyta</taxon>
        <taxon>Embryophyta</taxon>
        <taxon>Tracheophyta</taxon>
        <taxon>Spermatophyta</taxon>
        <taxon>Magnoliopsida</taxon>
        <taxon>Liliopsida</taxon>
        <taxon>Poales</taxon>
        <taxon>Cyperaceae</taxon>
        <taxon>Cyperoideae</taxon>
        <taxon>Cariceae</taxon>
        <taxon>Carex</taxon>
        <taxon>Carex subgen. Euthyceras</taxon>
    </lineage>
</organism>
<comment type="caution">
    <text evidence="2">The sequence shown here is derived from an EMBL/GenBank/DDBJ whole genome shotgun (WGS) entry which is preliminary data.</text>
</comment>
<feature type="region of interest" description="Disordered" evidence="1">
    <location>
        <begin position="71"/>
        <end position="96"/>
    </location>
</feature>
<sequence length="381" mass="42842">MMSHNKPLMLKDYLELDSNSDSMWHLLQVELRGGSDRRQLIRTRSKNALLKLSSLMKLKLDFLLLSCSRSPSSINKSKRCRSSSKNGSFWKKRGTNTNTDEVEDVRVKDIVRLTSFNIATSPLPTSSSSTSWSESDFNGSDFLPSSNGSSGFIPDITDASPGGTDKKVVTRELTGCNTEEEEKDQFSPISVMDFPDEEEEEGISDSSSFQENLATIERARQALLQKIRRFESLAELVPVNLDNQFSDVDEESSGNPASDDDDVNEKETTVEMQAWKLLDHIKSNSPIRIEGCNEKLLLEFFVQGLNCKTRNDSFATKSKLVDAAKNWIESQSDCWEQWDNCGEMEIRFRCFEEEQQEVAVCLASGVLGCLINELVGELVFC</sequence>
<protein>
    <submittedName>
        <fullName evidence="2">Uncharacterized protein</fullName>
    </submittedName>
</protein>
<evidence type="ECO:0000313" key="3">
    <source>
        <dbReference type="Proteomes" id="UP000623129"/>
    </source>
</evidence>
<evidence type="ECO:0000313" key="2">
    <source>
        <dbReference type="EMBL" id="KAF3339752.1"/>
    </source>
</evidence>
<feature type="region of interest" description="Disordered" evidence="1">
    <location>
        <begin position="145"/>
        <end position="166"/>
    </location>
</feature>
<keyword evidence="3" id="KW-1185">Reference proteome</keyword>
<name>A0A833REJ2_9POAL</name>
<feature type="compositionally biased region" description="Acidic residues" evidence="1">
    <location>
        <begin position="247"/>
        <end position="264"/>
    </location>
</feature>
<dbReference type="EMBL" id="SWLB01000003">
    <property type="protein sequence ID" value="KAF3339752.1"/>
    <property type="molecule type" value="Genomic_DNA"/>
</dbReference>
<dbReference type="Proteomes" id="UP000623129">
    <property type="component" value="Unassembled WGS sequence"/>
</dbReference>
<reference evidence="2" key="1">
    <citation type="submission" date="2020-01" db="EMBL/GenBank/DDBJ databases">
        <title>Genome sequence of Kobresia littledalei, the first chromosome-level genome in the family Cyperaceae.</title>
        <authorList>
            <person name="Qu G."/>
        </authorList>
    </citation>
    <scope>NUCLEOTIDE SEQUENCE</scope>
    <source>
        <strain evidence="2">C.B.Clarke</strain>
        <tissue evidence="2">Leaf</tissue>
    </source>
</reference>
<proteinExistence type="predicted"/>
<accession>A0A833REJ2</accession>